<organism evidence="1 2">
    <name type="scientific">Lasius platythorax</name>
    <dbReference type="NCBI Taxonomy" id="488582"/>
    <lineage>
        <taxon>Eukaryota</taxon>
        <taxon>Metazoa</taxon>
        <taxon>Ecdysozoa</taxon>
        <taxon>Arthropoda</taxon>
        <taxon>Hexapoda</taxon>
        <taxon>Insecta</taxon>
        <taxon>Pterygota</taxon>
        <taxon>Neoptera</taxon>
        <taxon>Endopterygota</taxon>
        <taxon>Hymenoptera</taxon>
        <taxon>Apocrita</taxon>
        <taxon>Aculeata</taxon>
        <taxon>Formicoidea</taxon>
        <taxon>Formicidae</taxon>
        <taxon>Formicinae</taxon>
        <taxon>Lasius</taxon>
        <taxon>Lasius</taxon>
    </lineage>
</organism>
<dbReference type="EMBL" id="OZ034833">
    <property type="protein sequence ID" value="CAL1674757.1"/>
    <property type="molecule type" value="Genomic_DNA"/>
</dbReference>
<evidence type="ECO:0000313" key="1">
    <source>
        <dbReference type="EMBL" id="CAL1674757.1"/>
    </source>
</evidence>
<protein>
    <submittedName>
        <fullName evidence="1">Uncharacterized protein</fullName>
    </submittedName>
</protein>
<proteinExistence type="predicted"/>
<keyword evidence="2" id="KW-1185">Reference proteome</keyword>
<reference evidence="1" key="1">
    <citation type="submission" date="2024-04" db="EMBL/GenBank/DDBJ databases">
        <authorList>
            <consortium name="Molecular Ecology Group"/>
        </authorList>
    </citation>
    <scope>NUCLEOTIDE SEQUENCE</scope>
</reference>
<name>A0AAV2N422_9HYME</name>
<evidence type="ECO:0000313" key="2">
    <source>
        <dbReference type="Proteomes" id="UP001497644"/>
    </source>
</evidence>
<sequence>MHDAATISHDTMENRIVTSDSKICVPLVVPIIEYTLDWSHIVFQLRIGKYDKLAKGKDLKPMDRLTVRFELDRPNLKGETFHKS</sequence>
<dbReference type="Proteomes" id="UP001497644">
    <property type="component" value="Chromosome 10"/>
</dbReference>
<accession>A0AAV2N422</accession>
<dbReference type="AlphaFoldDB" id="A0AAV2N422"/>
<gene>
    <name evidence="1" type="ORF">LPLAT_LOCUS1312</name>
</gene>